<sequence>MATKYEQESYLDDGNWLTYHNRHWRRRRTSDKSSKWTLQKRDYQIRSTNYSQHSMHLFRKSSKARPIGLVHFRLGKSAVVLPFSSLFGWLEFIIDNSRIMIYINGRANRDLKQGTWSCRRRMWMWMAPSVRTAQKHIY</sequence>
<dbReference type="AlphaFoldDB" id="A0A024FUE4"/>
<reference evidence="1 2" key="1">
    <citation type="submission" date="2012-05" db="EMBL/GenBank/DDBJ databases">
        <title>Recombination and specialization in a pathogen metapopulation.</title>
        <authorList>
            <person name="Gardiner A."/>
            <person name="Kemen E."/>
            <person name="Schultz-Larsen T."/>
            <person name="MacLean D."/>
            <person name="Van Oosterhout C."/>
            <person name="Jones J.D.G."/>
        </authorList>
    </citation>
    <scope>NUCLEOTIDE SEQUENCE [LARGE SCALE GENOMIC DNA]</scope>
    <source>
        <strain evidence="1 2">Ac Nc2</strain>
    </source>
</reference>
<accession>A0A024FUE4</accession>
<keyword evidence="2" id="KW-1185">Reference proteome</keyword>
<evidence type="ECO:0000313" key="1">
    <source>
        <dbReference type="EMBL" id="CCI10507.1"/>
    </source>
</evidence>
<comment type="caution">
    <text evidence="1">The sequence shown here is derived from an EMBL/GenBank/DDBJ whole genome shotgun (WGS) entry which is preliminary data.</text>
</comment>
<dbReference type="EMBL" id="CAIX01000276">
    <property type="protein sequence ID" value="CCI10507.1"/>
    <property type="molecule type" value="Genomic_DNA"/>
</dbReference>
<dbReference type="Proteomes" id="UP000053237">
    <property type="component" value="Unassembled WGS sequence"/>
</dbReference>
<evidence type="ECO:0000313" key="2">
    <source>
        <dbReference type="Proteomes" id="UP000053237"/>
    </source>
</evidence>
<name>A0A024FUE4_9STRA</name>
<protein>
    <submittedName>
        <fullName evidence="1">Uncharacterized protein</fullName>
    </submittedName>
</protein>
<dbReference type="InParanoid" id="A0A024FUE4"/>
<organism evidence="1 2">
    <name type="scientific">Albugo candida</name>
    <dbReference type="NCBI Taxonomy" id="65357"/>
    <lineage>
        <taxon>Eukaryota</taxon>
        <taxon>Sar</taxon>
        <taxon>Stramenopiles</taxon>
        <taxon>Oomycota</taxon>
        <taxon>Peronosporomycetes</taxon>
        <taxon>Albuginales</taxon>
        <taxon>Albuginaceae</taxon>
        <taxon>Albugo</taxon>
    </lineage>
</organism>
<proteinExistence type="predicted"/>
<gene>
    <name evidence="1" type="ORF">BN9_103980</name>
</gene>